<evidence type="ECO:0000256" key="1">
    <source>
        <dbReference type="SAM" id="Phobius"/>
    </source>
</evidence>
<feature type="transmembrane region" description="Helical" evidence="1">
    <location>
        <begin position="38"/>
        <end position="60"/>
    </location>
</feature>
<name>A0A0D1X5N4_EXOME</name>
<sequence length="166" mass="18718">MPSIRAAFQDMHLIVPIFVSPVRQLPRSITPLIKATPYMSIGGLFFAFVAFVSPVFRLPLSLPNRHTLRPTGFVSSIPVIPPSTVGLKRPPQSILLKLLLHLQAPVYRRSRTALRSPHWPWVYITKHSLLIAPIPQLVFIRLIPIFNFASPVSPFRRPLRANHALA</sequence>
<dbReference type="AlphaFoldDB" id="A0A0D1X5N4"/>
<evidence type="ECO:0000313" key="3">
    <source>
        <dbReference type="Proteomes" id="UP000054302"/>
    </source>
</evidence>
<dbReference type="HOGENOM" id="CLU_1602729_0_0_1"/>
<accession>A0A0D1X5N4</accession>
<keyword evidence="1" id="KW-1133">Transmembrane helix</keyword>
<proteinExistence type="predicted"/>
<reference evidence="2 3" key="1">
    <citation type="submission" date="2015-01" db="EMBL/GenBank/DDBJ databases">
        <title>The Genome Sequence of Exophiala mesophila CBS40295.</title>
        <authorList>
            <consortium name="The Broad Institute Genomics Platform"/>
            <person name="Cuomo C."/>
            <person name="de Hoog S."/>
            <person name="Gorbushina A."/>
            <person name="Stielow B."/>
            <person name="Teixiera M."/>
            <person name="Abouelleil A."/>
            <person name="Chapman S.B."/>
            <person name="Priest M."/>
            <person name="Young S.K."/>
            <person name="Wortman J."/>
            <person name="Nusbaum C."/>
            <person name="Birren B."/>
        </authorList>
    </citation>
    <scope>NUCLEOTIDE SEQUENCE [LARGE SCALE GENOMIC DNA]</scope>
    <source>
        <strain evidence="2 3">CBS 40295</strain>
    </source>
</reference>
<dbReference type="EMBL" id="KN847520">
    <property type="protein sequence ID" value="KIV97070.1"/>
    <property type="molecule type" value="Genomic_DNA"/>
</dbReference>
<dbReference type="GeneID" id="27318711"/>
<keyword evidence="1" id="KW-0812">Transmembrane</keyword>
<keyword evidence="1" id="KW-0472">Membrane</keyword>
<protein>
    <submittedName>
        <fullName evidence="2">Uncharacterized protein</fullName>
    </submittedName>
</protein>
<dbReference type="Proteomes" id="UP000054302">
    <property type="component" value="Unassembled WGS sequence"/>
</dbReference>
<gene>
    <name evidence="2" type="ORF">PV10_00866</name>
</gene>
<organism evidence="2 3">
    <name type="scientific">Exophiala mesophila</name>
    <name type="common">Black yeast-like fungus</name>
    <dbReference type="NCBI Taxonomy" id="212818"/>
    <lineage>
        <taxon>Eukaryota</taxon>
        <taxon>Fungi</taxon>
        <taxon>Dikarya</taxon>
        <taxon>Ascomycota</taxon>
        <taxon>Pezizomycotina</taxon>
        <taxon>Eurotiomycetes</taxon>
        <taxon>Chaetothyriomycetidae</taxon>
        <taxon>Chaetothyriales</taxon>
        <taxon>Herpotrichiellaceae</taxon>
        <taxon>Exophiala</taxon>
    </lineage>
</organism>
<dbReference type="VEuPathDB" id="FungiDB:PV10_00866"/>
<evidence type="ECO:0000313" key="2">
    <source>
        <dbReference type="EMBL" id="KIV97070.1"/>
    </source>
</evidence>
<dbReference type="RefSeq" id="XP_016228644.1">
    <property type="nucleotide sequence ID" value="XM_016364995.1"/>
</dbReference>
<keyword evidence="3" id="KW-1185">Reference proteome</keyword>